<feature type="signal peptide" evidence="1">
    <location>
        <begin position="1"/>
        <end position="35"/>
    </location>
</feature>
<evidence type="ECO:0000313" key="3">
    <source>
        <dbReference type="Proteomes" id="UP000664844"/>
    </source>
</evidence>
<reference evidence="2 3" key="1">
    <citation type="submission" date="2021-03" db="EMBL/GenBank/DDBJ databases">
        <title>Metabolic Capacity of the Antarctic Cyanobacterium Phormidium pseudopriestleyi that Sustains Oxygenic Photosynthesis in the Presence of Hydrogen Sulfide.</title>
        <authorList>
            <person name="Lumian J.E."/>
            <person name="Jungblut A.D."/>
            <person name="Dillon M.L."/>
            <person name="Hawes I."/>
            <person name="Doran P.T."/>
            <person name="Mackey T.J."/>
            <person name="Dick G.J."/>
            <person name="Grettenberger C.L."/>
            <person name="Sumner D.Y."/>
        </authorList>
    </citation>
    <scope>NUCLEOTIDE SEQUENCE [LARGE SCALE GENOMIC DNA]</scope>
    <source>
        <strain evidence="2 3">FRX01</strain>
    </source>
</reference>
<feature type="chain" id="PRO_5047132557" evidence="1">
    <location>
        <begin position="36"/>
        <end position="164"/>
    </location>
</feature>
<sequence length="164" mass="17804">MKFTTLFNSKNPGLLGAVFSSLLLGAVAFPVAGIAQNTPTEQNELQAQAQPMPLPQNVQMPVAYVLPGNAPVAVEIINRTNTSITYEAIGETRDRTLVGGDEAMLMNLQIPLTVTFERPDGGLIQARPEIIAPGQIRIYLDEANNLDSDISNMRIDLNGSMYLY</sequence>
<keyword evidence="1" id="KW-0732">Signal</keyword>
<name>A0ABS3FZV0_9CYAN</name>
<proteinExistence type="predicted"/>
<evidence type="ECO:0000313" key="2">
    <source>
        <dbReference type="EMBL" id="MBO0352151.1"/>
    </source>
</evidence>
<gene>
    <name evidence="2" type="ORF">J0895_24325</name>
</gene>
<evidence type="ECO:0000256" key="1">
    <source>
        <dbReference type="SAM" id="SignalP"/>
    </source>
</evidence>
<comment type="caution">
    <text evidence="2">The sequence shown here is derived from an EMBL/GenBank/DDBJ whole genome shotgun (WGS) entry which is preliminary data.</text>
</comment>
<dbReference type="RefSeq" id="WP_207090568.1">
    <property type="nucleotide sequence ID" value="NZ_JAFLQW010000647.1"/>
</dbReference>
<accession>A0ABS3FZV0</accession>
<protein>
    <submittedName>
        <fullName evidence="2">Uncharacterized protein</fullName>
    </submittedName>
</protein>
<keyword evidence="3" id="KW-1185">Reference proteome</keyword>
<organism evidence="2 3">
    <name type="scientific">Phormidium pseudopriestleyi FRX01</name>
    <dbReference type="NCBI Taxonomy" id="1759528"/>
    <lineage>
        <taxon>Bacteria</taxon>
        <taxon>Bacillati</taxon>
        <taxon>Cyanobacteriota</taxon>
        <taxon>Cyanophyceae</taxon>
        <taxon>Oscillatoriophycideae</taxon>
        <taxon>Oscillatoriales</taxon>
        <taxon>Oscillatoriaceae</taxon>
        <taxon>Phormidium</taxon>
    </lineage>
</organism>
<dbReference type="Proteomes" id="UP000664844">
    <property type="component" value="Unassembled WGS sequence"/>
</dbReference>
<dbReference type="EMBL" id="JAFLQW010000647">
    <property type="protein sequence ID" value="MBO0352151.1"/>
    <property type="molecule type" value="Genomic_DNA"/>
</dbReference>